<accession>A0A194R3H5</accession>
<name>A0A194R3H5_PAPMA</name>
<keyword evidence="3" id="KW-0600">Photoreceptor protein</keyword>
<dbReference type="Pfam" id="PF00001">
    <property type="entry name" value="7tm_1"/>
    <property type="match status" value="1"/>
</dbReference>
<reference evidence="21 22" key="1">
    <citation type="journal article" date="2015" name="Nat. Commun.">
        <title>Outbred genome sequencing and CRISPR/Cas9 gene editing in butterflies.</title>
        <authorList>
            <person name="Li X."/>
            <person name="Fan D."/>
            <person name="Zhang W."/>
            <person name="Liu G."/>
            <person name="Zhang L."/>
            <person name="Zhao L."/>
            <person name="Fang X."/>
            <person name="Chen L."/>
            <person name="Dong Y."/>
            <person name="Chen Y."/>
            <person name="Ding Y."/>
            <person name="Zhao R."/>
            <person name="Feng M."/>
            <person name="Zhu Y."/>
            <person name="Feng Y."/>
            <person name="Jiang X."/>
            <person name="Zhu D."/>
            <person name="Xiang H."/>
            <person name="Feng X."/>
            <person name="Li S."/>
            <person name="Wang J."/>
            <person name="Zhang G."/>
            <person name="Kronforst M.R."/>
            <person name="Wang W."/>
        </authorList>
    </citation>
    <scope>NUCLEOTIDE SEQUENCE [LARGE SCALE GENOMIC DNA]</scope>
    <source>
        <strain evidence="21">Ya'a_city_454_Pm</strain>
        <tissue evidence="21">Whole body</tissue>
    </source>
</reference>
<keyword evidence="7 19" id="KW-1133">Transmembrane helix</keyword>
<dbReference type="GO" id="GO:0007601">
    <property type="term" value="P:visual perception"/>
    <property type="evidence" value="ECO:0007669"/>
    <property type="project" value="UniProtKB-KW"/>
</dbReference>
<dbReference type="GO" id="GO:0004930">
    <property type="term" value="F:G protein-coupled receptor activity"/>
    <property type="evidence" value="ECO:0007669"/>
    <property type="project" value="UniProtKB-KW"/>
</dbReference>
<evidence type="ECO:0000256" key="5">
    <source>
        <dbReference type="ARBA" id="ARBA00022692"/>
    </source>
</evidence>
<dbReference type="CDD" id="cd15079">
    <property type="entry name" value="7tmA_photoreceptors_insect"/>
    <property type="match status" value="1"/>
</dbReference>
<keyword evidence="5 17" id="KW-0812">Transmembrane</keyword>
<organism evidence="21 22">
    <name type="scientific">Papilio machaon</name>
    <name type="common">Old World swallowtail butterfly</name>
    <dbReference type="NCBI Taxonomy" id="76193"/>
    <lineage>
        <taxon>Eukaryota</taxon>
        <taxon>Metazoa</taxon>
        <taxon>Ecdysozoa</taxon>
        <taxon>Arthropoda</taxon>
        <taxon>Hexapoda</taxon>
        <taxon>Insecta</taxon>
        <taxon>Pterygota</taxon>
        <taxon>Neoptera</taxon>
        <taxon>Endopterygota</taxon>
        <taxon>Lepidoptera</taxon>
        <taxon>Glossata</taxon>
        <taxon>Ditrysia</taxon>
        <taxon>Papilionoidea</taxon>
        <taxon>Papilionidae</taxon>
        <taxon>Papilioninae</taxon>
        <taxon>Papilio</taxon>
    </lineage>
</organism>
<feature type="transmembrane region" description="Helical" evidence="19">
    <location>
        <begin position="53"/>
        <end position="81"/>
    </location>
</feature>
<protein>
    <submittedName>
        <fullName evidence="21">Opsin-3</fullName>
    </submittedName>
</protein>
<evidence type="ECO:0000256" key="12">
    <source>
        <dbReference type="ARBA" id="ARBA00023170"/>
    </source>
</evidence>
<dbReference type="SUPFAM" id="SSF81321">
    <property type="entry name" value="Family A G protein-coupled receptor-like"/>
    <property type="match status" value="1"/>
</dbReference>
<gene>
    <name evidence="21" type="ORF">RR48_11614</name>
</gene>
<dbReference type="FunCoup" id="A0A194R3H5">
    <property type="interactions" value="14"/>
</dbReference>
<evidence type="ECO:0000256" key="8">
    <source>
        <dbReference type="ARBA" id="ARBA00022991"/>
    </source>
</evidence>
<evidence type="ECO:0000256" key="18">
    <source>
        <dbReference type="SAM" id="MobiDB-lite"/>
    </source>
</evidence>
<feature type="transmembrane region" description="Helical" evidence="19">
    <location>
        <begin position="171"/>
        <end position="192"/>
    </location>
</feature>
<dbReference type="PROSITE" id="PS00237">
    <property type="entry name" value="G_PROTEIN_RECEP_F1_1"/>
    <property type="match status" value="1"/>
</dbReference>
<evidence type="ECO:0000256" key="6">
    <source>
        <dbReference type="ARBA" id="ARBA00022925"/>
    </source>
</evidence>
<comment type="function">
    <text evidence="16">Visual pigments are the light-absorbing molecules that mediate vision. They consist of an apoprotein, opsin, covalently linked to cis-retinal. May play a role in photoperiodic photoreception.</text>
</comment>
<keyword evidence="8" id="KW-0157">Chromophore</keyword>
<dbReference type="Gene3D" id="1.20.1070.10">
    <property type="entry name" value="Rhodopsin 7-helix transmembrane proteins"/>
    <property type="match status" value="1"/>
</dbReference>
<keyword evidence="12 17" id="KW-0675">Receptor</keyword>
<dbReference type="InterPro" id="IPR027430">
    <property type="entry name" value="Retinal_BS"/>
</dbReference>
<dbReference type="PRINTS" id="PR00237">
    <property type="entry name" value="GPCRRHODOPSN"/>
</dbReference>
<feature type="transmembrane region" description="Helical" evidence="19">
    <location>
        <begin position="129"/>
        <end position="150"/>
    </location>
</feature>
<feature type="transmembrane region" description="Helical" evidence="19">
    <location>
        <begin position="318"/>
        <end position="338"/>
    </location>
</feature>
<keyword evidence="14 17" id="KW-0807">Transducer</keyword>
<evidence type="ECO:0000259" key="20">
    <source>
        <dbReference type="PROSITE" id="PS50262"/>
    </source>
</evidence>
<dbReference type="GO" id="GO:0009881">
    <property type="term" value="F:photoreceptor activity"/>
    <property type="evidence" value="ECO:0007669"/>
    <property type="project" value="UniProtKB-KW"/>
</dbReference>
<dbReference type="InParanoid" id="A0A194R3H5"/>
<keyword evidence="9 17" id="KW-0297">G-protein coupled receptor</keyword>
<dbReference type="AlphaFoldDB" id="A0A194R3H5"/>
<feature type="transmembrane region" description="Helical" evidence="19">
    <location>
        <begin position="93"/>
        <end position="117"/>
    </location>
</feature>
<evidence type="ECO:0000256" key="17">
    <source>
        <dbReference type="RuleBase" id="RU000688"/>
    </source>
</evidence>
<comment type="subcellular location">
    <subcellularLocation>
        <location evidence="1">Membrane</location>
        <topology evidence="1">Multi-pass membrane protein</topology>
    </subcellularLocation>
</comment>
<keyword evidence="4" id="KW-0716">Sensory transduction</keyword>
<evidence type="ECO:0000256" key="1">
    <source>
        <dbReference type="ARBA" id="ARBA00004141"/>
    </source>
</evidence>
<dbReference type="PROSITE" id="PS50262">
    <property type="entry name" value="G_PROTEIN_RECEP_F1_2"/>
    <property type="match status" value="1"/>
</dbReference>
<evidence type="ECO:0000313" key="21">
    <source>
        <dbReference type="EMBL" id="KPJ12358.1"/>
    </source>
</evidence>
<keyword evidence="6" id="KW-0681">Retinal protein</keyword>
<feature type="compositionally biased region" description="Low complexity" evidence="18">
    <location>
        <begin position="362"/>
        <end position="372"/>
    </location>
</feature>
<keyword evidence="22" id="KW-1185">Reference proteome</keyword>
<keyword evidence="11" id="KW-1015">Disulfide bond</keyword>
<dbReference type="GO" id="GO:0016020">
    <property type="term" value="C:membrane"/>
    <property type="evidence" value="ECO:0007669"/>
    <property type="project" value="UniProtKB-SubCell"/>
</dbReference>
<dbReference type="InterPro" id="IPR000276">
    <property type="entry name" value="GPCR_Rhodpsn"/>
</dbReference>
<dbReference type="PANTHER" id="PTHR24240">
    <property type="entry name" value="OPSIN"/>
    <property type="match status" value="1"/>
</dbReference>
<evidence type="ECO:0000256" key="11">
    <source>
        <dbReference type="ARBA" id="ARBA00023157"/>
    </source>
</evidence>
<feature type="region of interest" description="Disordered" evidence="18">
    <location>
        <begin position="357"/>
        <end position="381"/>
    </location>
</feature>
<dbReference type="InterPro" id="IPR050125">
    <property type="entry name" value="GPCR_opsins"/>
</dbReference>
<dbReference type="PROSITE" id="PS00238">
    <property type="entry name" value="OPSIN"/>
    <property type="match status" value="1"/>
</dbReference>
<feature type="domain" description="G-protein coupled receptors family 1 profile" evidence="20">
    <location>
        <begin position="72"/>
        <end position="335"/>
    </location>
</feature>
<evidence type="ECO:0000256" key="15">
    <source>
        <dbReference type="ARBA" id="ARBA00023305"/>
    </source>
</evidence>
<dbReference type="STRING" id="76193.A0A194R3H5"/>
<keyword evidence="13" id="KW-0325">Glycoprotein</keyword>
<evidence type="ECO:0000256" key="13">
    <source>
        <dbReference type="ARBA" id="ARBA00023180"/>
    </source>
</evidence>
<evidence type="ECO:0000256" key="10">
    <source>
        <dbReference type="ARBA" id="ARBA00023136"/>
    </source>
</evidence>
<evidence type="ECO:0000256" key="4">
    <source>
        <dbReference type="ARBA" id="ARBA00022606"/>
    </source>
</evidence>
<dbReference type="EMBL" id="KQ460779">
    <property type="protein sequence ID" value="KPJ12358.1"/>
    <property type="molecule type" value="Genomic_DNA"/>
</dbReference>
<evidence type="ECO:0000256" key="7">
    <source>
        <dbReference type="ARBA" id="ARBA00022989"/>
    </source>
</evidence>
<dbReference type="InterPro" id="IPR017452">
    <property type="entry name" value="GPCR_Rhodpsn_7TM"/>
</dbReference>
<evidence type="ECO:0000256" key="3">
    <source>
        <dbReference type="ARBA" id="ARBA00022543"/>
    </source>
</evidence>
<evidence type="ECO:0000313" key="22">
    <source>
        <dbReference type="Proteomes" id="UP000053240"/>
    </source>
</evidence>
<feature type="transmembrane region" description="Helical" evidence="19">
    <location>
        <begin position="282"/>
        <end position="306"/>
    </location>
</feature>
<dbReference type="FunFam" id="1.20.1070.10:FF:000044">
    <property type="entry name" value="Opsin, ultraviolet-sensitive"/>
    <property type="match status" value="1"/>
</dbReference>
<proteinExistence type="inferred from homology"/>
<evidence type="ECO:0000256" key="9">
    <source>
        <dbReference type="ARBA" id="ARBA00023040"/>
    </source>
</evidence>
<keyword evidence="15" id="KW-0844">Vision</keyword>
<dbReference type="PRINTS" id="PR00577">
    <property type="entry name" value="OPSINRH3RH4"/>
</dbReference>
<keyword evidence="10 19" id="KW-0472">Membrane</keyword>
<feature type="transmembrane region" description="Helical" evidence="19">
    <location>
        <begin position="217"/>
        <end position="238"/>
    </location>
</feature>
<evidence type="ECO:0000256" key="2">
    <source>
        <dbReference type="ARBA" id="ARBA00010663"/>
    </source>
</evidence>
<dbReference type="Proteomes" id="UP000053240">
    <property type="component" value="Unassembled WGS sequence"/>
</dbReference>
<dbReference type="InterPro" id="IPR001760">
    <property type="entry name" value="Opsin"/>
</dbReference>
<comment type="similarity">
    <text evidence="2 17">Belongs to the G-protein coupled receptor 1 family.</text>
</comment>
<evidence type="ECO:0000256" key="19">
    <source>
        <dbReference type="SAM" id="Phobius"/>
    </source>
</evidence>
<sequence>MAANYSDDIGPMAYPMKLVSSEMVENMMGWNIPEEHQAMVHAHWRSFPAVSKYYHFILALVYTMLMITSLVGNGIVIWIFSTSKSLRSASNMFVINLAVFDLMMMIEMPLLIVNSFYQHPIGFQLGCDVYAVLGSISGIGGAITNAVIAFDRYKTISCPLDGRINKVQASLLIAFTWFWSMPFTILPALKVWGRFVPEGFLTTCSFDYFTEDQDTKVFVACIFVWSYAIPMALICYFYSQLFGAVRLHERMLQEQAKKMNVKSLASNKEDASKSVEIRIAKVAFTIFFMFVCGWTPYAFVAMTGAYGDRSLLTPVATMIPAVCCKIVSCIDPWVYAINHPRYRAELQKRLPWLGVREQDPDTVSNNNSVTTTQSHTPTAEA</sequence>
<evidence type="ECO:0000256" key="16">
    <source>
        <dbReference type="ARBA" id="ARBA00058743"/>
    </source>
</evidence>
<evidence type="ECO:0000256" key="14">
    <source>
        <dbReference type="ARBA" id="ARBA00023224"/>
    </source>
</evidence>
<dbReference type="GO" id="GO:0007602">
    <property type="term" value="P:phototransduction"/>
    <property type="evidence" value="ECO:0007669"/>
    <property type="project" value="UniProtKB-KW"/>
</dbReference>